<evidence type="ECO:0000313" key="7">
    <source>
        <dbReference type="Proteomes" id="UP001302222"/>
    </source>
</evidence>
<evidence type="ECO:0000256" key="5">
    <source>
        <dbReference type="SAM" id="Phobius"/>
    </source>
</evidence>
<dbReference type="Pfam" id="PF13564">
    <property type="entry name" value="DoxX_2"/>
    <property type="match status" value="1"/>
</dbReference>
<dbReference type="EMBL" id="JAYGIM010000009">
    <property type="protein sequence ID" value="MEA5427588.1"/>
    <property type="molecule type" value="Genomic_DNA"/>
</dbReference>
<protein>
    <submittedName>
        <fullName evidence="6">DoxX family protein</fullName>
    </submittedName>
</protein>
<keyword evidence="4 5" id="KW-0472">Membrane</keyword>
<feature type="transmembrane region" description="Helical" evidence="5">
    <location>
        <begin position="40"/>
        <end position="60"/>
    </location>
</feature>
<gene>
    <name evidence="6" type="ORF">VB798_13445</name>
</gene>
<comment type="subcellular location">
    <subcellularLocation>
        <location evidence="1">Membrane</location>
        <topology evidence="1">Multi-pass membrane protein</topology>
    </subcellularLocation>
</comment>
<reference evidence="6 7" key="1">
    <citation type="submission" date="2023-12" db="EMBL/GenBank/DDBJ databases">
        <title>Novel species of the genus Arcicella isolated from rivers.</title>
        <authorList>
            <person name="Lu H."/>
        </authorList>
    </citation>
    <scope>NUCLEOTIDE SEQUENCE [LARGE SCALE GENOMIC DNA]</scope>
    <source>
        <strain evidence="6 7">DC25W</strain>
    </source>
</reference>
<dbReference type="InterPro" id="IPR032808">
    <property type="entry name" value="DoxX"/>
</dbReference>
<dbReference type="InterPro" id="IPR016944">
    <property type="entry name" value="UCP030066"/>
</dbReference>
<proteinExistence type="predicted"/>
<evidence type="ECO:0000256" key="2">
    <source>
        <dbReference type="ARBA" id="ARBA00022692"/>
    </source>
</evidence>
<comment type="caution">
    <text evidence="6">The sequence shown here is derived from an EMBL/GenBank/DDBJ whole genome shotgun (WGS) entry which is preliminary data.</text>
</comment>
<keyword evidence="7" id="KW-1185">Reference proteome</keyword>
<sequence>MKKEKIIYWISTGLVAAGMLMSSFMYLSKNPELLENFKQLGFPAFFIPMLGIAKLLGAISLVNPWIEKLKEWAYAGFTFTFIGAIWTHIATNTPFIPALVLLVILAISYFFNGKIEKA</sequence>
<dbReference type="Proteomes" id="UP001302222">
    <property type="component" value="Unassembled WGS sequence"/>
</dbReference>
<evidence type="ECO:0000313" key="6">
    <source>
        <dbReference type="EMBL" id="MEA5427588.1"/>
    </source>
</evidence>
<accession>A0ABU5SJW5</accession>
<keyword evidence="2 5" id="KW-0812">Transmembrane</keyword>
<evidence type="ECO:0000256" key="1">
    <source>
        <dbReference type="ARBA" id="ARBA00004141"/>
    </source>
</evidence>
<evidence type="ECO:0000256" key="3">
    <source>
        <dbReference type="ARBA" id="ARBA00022989"/>
    </source>
</evidence>
<organism evidence="6 7">
    <name type="scientific">Arcicella lustrica</name>
    <dbReference type="NCBI Taxonomy" id="2984196"/>
    <lineage>
        <taxon>Bacteria</taxon>
        <taxon>Pseudomonadati</taxon>
        <taxon>Bacteroidota</taxon>
        <taxon>Cytophagia</taxon>
        <taxon>Cytophagales</taxon>
        <taxon>Flectobacillaceae</taxon>
        <taxon>Arcicella</taxon>
    </lineage>
</organism>
<name>A0ABU5SJW5_9BACT</name>
<feature type="transmembrane region" description="Helical" evidence="5">
    <location>
        <begin position="7"/>
        <end position="28"/>
    </location>
</feature>
<evidence type="ECO:0000256" key="4">
    <source>
        <dbReference type="ARBA" id="ARBA00023136"/>
    </source>
</evidence>
<feature type="transmembrane region" description="Helical" evidence="5">
    <location>
        <begin position="72"/>
        <end position="89"/>
    </location>
</feature>
<keyword evidence="3 5" id="KW-1133">Transmembrane helix</keyword>
<feature type="transmembrane region" description="Helical" evidence="5">
    <location>
        <begin position="95"/>
        <end position="112"/>
    </location>
</feature>
<dbReference type="RefSeq" id="WP_323259125.1">
    <property type="nucleotide sequence ID" value="NZ_JAYGIM010000009.1"/>
</dbReference>
<dbReference type="PIRSF" id="PIRSF030066">
    <property type="entry name" value="UCP030066"/>
    <property type="match status" value="1"/>
</dbReference>